<dbReference type="SUPFAM" id="SSF82693">
    <property type="entry name" value="Multidrug efflux transporter AcrB pore domain, PN1, PN2, PC1 and PC2 subdomains"/>
    <property type="match status" value="3"/>
</dbReference>
<name>A0ABW4XRI2_9GAMM</name>
<feature type="transmembrane region" description="Helical" evidence="8">
    <location>
        <begin position="566"/>
        <end position="586"/>
    </location>
</feature>
<dbReference type="Gene3D" id="3.30.2090.10">
    <property type="entry name" value="Multidrug efflux transporter AcrB TolC docking domain, DN and DC subdomains"/>
    <property type="match status" value="2"/>
</dbReference>
<feature type="transmembrane region" description="Helical" evidence="8">
    <location>
        <begin position="999"/>
        <end position="1018"/>
    </location>
</feature>
<feature type="transmembrane region" description="Helical" evidence="8">
    <location>
        <begin position="927"/>
        <end position="946"/>
    </location>
</feature>
<protein>
    <submittedName>
        <fullName evidence="9">Efflux RND transporter permease subunit</fullName>
    </submittedName>
</protein>
<feature type="transmembrane region" description="Helical" evidence="8">
    <location>
        <begin position="508"/>
        <end position="534"/>
    </location>
</feature>
<comment type="similarity">
    <text evidence="2">Belongs to the resistance-nodulation-cell division (RND) (TC 2.A.6) family.</text>
</comment>
<feature type="transmembrane region" description="Helical" evidence="8">
    <location>
        <begin position="352"/>
        <end position="371"/>
    </location>
</feature>
<dbReference type="InterPro" id="IPR001036">
    <property type="entry name" value="Acrflvin-R"/>
</dbReference>
<evidence type="ECO:0000256" key="3">
    <source>
        <dbReference type="ARBA" id="ARBA00022448"/>
    </source>
</evidence>
<evidence type="ECO:0000256" key="7">
    <source>
        <dbReference type="ARBA" id="ARBA00023136"/>
    </source>
</evidence>
<keyword evidence="4" id="KW-1003">Cell membrane</keyword>
<dbReference type="RefSeq" id="WP_345340614.1">
    <property type="nucleotide sequence ID" value="NZ_BAABLI010000015.1"/>
</dbReference>
<keyword evidence="10" id="KW-1185">Reference proteome</keyword>
<organism evidence="9 10">
    <name type="scientific">Corallincola platygyrae</name>
    <dbReference type="NCBI Taxonomy" id="1193278"/>
    <lineage>
        <taxon>Bacteria</taxon>
        <taxon>Pseudomonadati</taxon>
        <taxon>Pseudomonadota</taxon>
        <taxon>Gammaproteobacteria</taxon>
        <taxon>Alteromonadales</taxon>
        <taxon>Psychromonadaceae</taxon>
        <taxon>Corallincola</taxon>
    </lineage>
</organism>
<reference evidence="10" key="1">
    <citation type="journal article" date="2019" name="Int. J. Syst. Evol. Microbiol.">
        <title>The Global Catalogue of Microorganisms (GCM) 10K type strain sequencing project: providing services to taxonomists for standard genome sequencing and annotation.</title>
        <authorList>
            <consortium name="The Broad Institute Genomics Platform"/>
            <consortium name="The Broad Institute Genome Sequencing Center for Infectious Disease"/>
            <person name="Wu L."/>
            <person name="Ma J."/>
        </authorList>
    </citation>
    <scope>NUCLEOTIDE SEQUENCE [LARGE SCALE GENOMIC DNA]</scope>
    <source>
        <strain evidence="10">CGMCC 1.10992</strain>
    </source>
</reference>
<dbReference type="SUPFAM" id="SSF82714">
    <property type="entry name" value="Multidrug efflux transporter AcrB TolC docking domain, DN and DC subdomains"/>
    <property type="match status" value="2"/>
</dbReference>
<proteinExistence type="inferred from homology"/>
<dbReference type="PANTHER" id="PTHR32063">
    <property type="match status" value="1"/>
</dbReference>
<evidence type="ECO:0000256" key="8">
    <source>
        <dbReference type="SAM" id="Phobius"/>
    </source>
</evidence>
<dbReference type="Pfam" id="PF00873">
    <property type="entry name" value="ACR_tran"/>
    <property type="match status" value="1"/>
</dbReference>
<dbReference type="NCBIfam" id="TIGR00914">
    <property type="entry name" value="2A0601"/>
    <property type="match status" value="1"/>
</dbReference>
<feature type="transmembrane region" description="Helical" evidence="8">
    <location>
        <begin position="901"/>
        <end position="920"/>
    </location>
</feature>
<dbReference type="InterPro" id="IPR027463">
    <property type="entry name" value="AcrB_DN_DC_subdom"/>
</dbReference>
<keyword evidence="6 8" id="KW-1133">Transmembrane helix</keyword>
<dbReference type="EMBL" id="JBHUHT010000017">
    <property type="protein sequence ID" value="MFD2097454.1"/>
    <property type="molecule type" value="Genomic_DNA"/>
</dbReference>
<accession>A0ABW4XRI2</accession>
<dbReference type="Gene3D" id="3.30.70.1440">
    <property type="entry name" value="Multidrug efflux transporter AcrB pore domain"/>
    <property type="match status" value="1"/>
</dbReference>
<feature type="transmembrane region" description="Helical" evidence="8">
    <location>
        <begin position="378"/>
        <end position="398"/>
    </location>
</feature>
<dbReference type="Gene3D" id="1.20.1640.10">
    <property type="entry name" value="Multidrug efflux transporter AcrB transmembrane domain"/>
    <property type="match status" value="2"/>
</dbReference>
<dbReference type="SUPFAM" id="SSF82866">
    <property type="entry name" value="Multidrug efflux transporter AcrB transmembrane domain"/>
    <property type="match status" value="2"/>
</dbReference>
<comment type="subcellular location">
    <subcellularLocation>
        <location evidence="1">Cell membrane</location>
        <topology evidence="1">Multi-pass membrane protein</topology>
    </subcellularLocation>
</comment>
<evidence type="ECO:0000256" key="1">
    <source>
        <dbReference type="ARBA" id="ARBA00004651"/>
    </source>
</evidence>
<dbReference type="PRINTS" id="PR00702">
    <property type="entry name" value="ACRIFLAVINRP"/>
</dbReference>
<evidence type="ECO:0000256" key="6">
    <source>
        <dbReference type="ARBA" id="ARBA00022989"/>
    </source>
</evidence>
<keyword evidence="7 8" id="KW-0472">Membrane</keyword>
<dbReference type="Proteomes" id="UP001597380">
    <property type="component" value="Unassembled WGS sequence"/>
</dbReference>
<evidence type="ECO:0000256" key="5">
    <source>
        <dbReference type="ARBA" id="ARBA00022692"/>
    </source>
</evidence>
<feature type="transmembrane region" description="Helical" evidence="8">
    <location>
        <begin position="1030"/>
        <end position="1056"/>
    </location>
</feature>
<keyword evidence="5 8" id="KW-0812">Transmembrane</keyword>
<dbReference type="Gene3D" id="3.30.70.1320">
    <property type="entry name" value="Multidrug efflux transporter AcrB pore domain like"/>
    <property type="match status" value="1"/>
</dbReference>
<evidence type="ECO:0000256" key="4">
    <source>
        <dbReference type="ARBA" id="ARBA00022475"/>
    </source>
</evidence>
<feature type="transmembrane region" description="Helical" evidence="8">
    <location>
        <begin position="958"/>
        <end position="978"/>
    </location>
</feature>
<evidence type="ECO:0000313" key="10">
    <source>
        <dbReference type="Proteomes" id="UP001597380"/>
    </source>
</evidence>
<gene>
    <name evidence="9" type="ORF">ACFSJ3_15755</name>
</gene>
<sequence>MFNRIIDWAVANRLLVLIALGVLIVSSTFLIPKLNLDAFPDVTNVQVSVNTEAPGLAAEEVEQLITYPIEAVMYALPDVQEVRSISKTGLSGVTVVFKEGTDIYFARQLVFERLQAAKELIPEGVGTPEMGPNTSGLGQVYQYLLVAEPESGFDAMALRSLNDWVVKLLLIPAEGVTDVLSFGGKVRQYQVNLNPSLLLAYELSQDDVIAALERNNTNVGGWYMNRGQEQLVIRGTGWVASGDLGLEQLGQVPVKTIEGVTVTVANVAEVTLGGEIRQGAVTMSRKNEDGTIENLGEVVSGIVLKRMGANTKATIDGINSRVERINQALPDGVHFEAFYDQADLISQAVQTVVNALLLAFALIVVILALFLMNLRATLLVLISIPISIGIALMVMAWFGISANLMSLGGIAVAIGMLVDGSVVMVENMFKHLSHPDAEHDEERAALAGGSTSVLTNGEENEAGIALRLQQAGREVARPIFFATAIILVVFMPLFSFEGVEAKLFQPMAVSIMLAMLAAVVVAMVIVPALATYLFRHGVRARQSFVLQPLERAYRAGLHWGLNHRKAVVTVAAVLVIAAVAVVPRLGTEFVPELEEGTINLRVTLAPSSSLNTALEVAPKLEAILMKFPEVTYAMSRIGRAEIGGDPEPVNNIEIYIGLKPVAQWTSADNRYELQTLMEHQLEQHPGLLFNFSQPIATRVDELLSGVKAQLAIKLFGPDLTVLAQKGQAIEVAVKEVAGARDVAMEQIAGESQLVVKPNRRALSRYGLDVEDVMAMVRDGMGGASAGQIINGNERYDIYVRIAEQFRQDREQIAELRLRSPSGAWVRLGDVAEVSVESGPPQVRRDDVQRRVVIQANVHGRDMGSVVADIQETIARKVDLPSGYSIDIGGQYENQQRAQQRLFLVVPLSLGLIALLLYFTFASVGQAMLILVNVPLAVIGGVFSLWLSGQYLSVPSSVGFITLFGVAVLNGVVMVESINQRIKDGSPVESAVFDGALSRLRPVLMTAMTSALGLIPMLLSNGVGAEIQKPLATVIVGGLVTATLLTLFVLPVLFVWFSKGKLREMS</sequence>
<keyword evidence="3" id="KW-0813">Transport</keyword>
<dbReference type="Gene3D" id="3.30.70.1430">
    <property type="entry name" value="Multidrug efflux transporter AcrB pore domain"/>
    <property type="match status" value="2"/>
</dbReference>
<evidence type="ECO:0000256" key="2">
    <source>
        <dbReference type="ARBA" id="ARBA00010942"/>
    </source>
</evidence>
<dbReference type="PANTHER" id="PTHR32063:SF24">
    <property type="entry name" value="CATION EFFLUX SYSTEM (ACRB_ACRD_ACRF FAMILY)"/>
    <property type="match status" value="1"/>
</dbReference>
<feature type="transmembrane region" description="Helical" evidence="8">
    <location>
        <begin position="475"/>
        <end position="496"/>
    </location>
</feature>
<feature type="transmembrane region" description="Helical" evidence="8">
    <location>
        <begin position="404"/>
        <end position="425"/>
    </location>
</feature>
<evidence type="ECO:0000313" key="9">
    <source>
        <dbReference type="EMBL" id="MFD2097454.1"/>
    </source>
</evidence>
<comment type="caution">
    <text evidence="9">The sequence shown here is derived from an EMBL/GenBank/DDBJ whole genome shotgun (WGS) entry which is preliminary data.</text>
</comment>
<dbReference type="InterPro" id="IPR004763">
    <property type="entry name" value="CusA-like"/>
</dbReference>